<evidence type="ECO:0000256" key="6">
    <source>
        <dbReference type="SAM" id="MobiDB-lite"/>
    </source>
</evidence>
<dbReference type="EMBL" id="BQNB010011069">
    <property type="protein sequence ID" value="GJS85680.1"/>
    <property type="molecule type" value="Genomic_DNA"/>
</dbReference>
<dbReference type="Pfam" id="PF04034">
    <property type="entry name" value="Ribo_biogen_C"/>
    <property type="match status" value="1"/>
</dbReference>
<evidence type="ECO:0000256" key="4">
    <source>
        <dbReference type="ARBA" id="ARBA00022679"/>
    </source>
</evidence>
<dbReference type="PANTHER" id="PTHR20426:SF0">
    <property type="entry name" value="18S RRNA AMINOCARBOXYPROPYLTRANSFERASE"/>
    <property type="match status" value="1"/>
</dbReference>
<reference evidence="8" key="1">
    <citation type="journal article" date="2022" name="Int. J. Mol. Sci.">
        <title>Draft Genome of Tanacetum Coccineum: Genomic Comparison of Closely Related Tanacetum-Family Plants.</title>
        <authorList>
            <person name="Yamashiro T."/>
            <person name="Shiraishi A."/>
            <person name="Nakayama K."/>
            <person name="Satake H."/>
        </authorList>
    </citation>
    <scope>NUCLEOTIDE SEQUENCE</scope>
</reference>
<keyword evidence="5" id="KW-0949">S-adenosyl-L-methionine</keyword>
<evidence type="ECO:0000256" key="2">
    <source>
        <dbReference type="ARBA" id="ARBA00022517"/>
    </source>
</evidence>
<evidence type="ECO:0000256" key="3">
    <source>
        <dbReference type="ARBA" id="ARBA00022552"/>
    </source>
</evidence>
<evidence type="ECO:0000313" key="8">
    <source>
        <dbReference type="EMBL" id="GJS85680.1"/>
    </source>
</evidence>
<comment type="caution">
    <text evidence="8">The sequence shown here is derived from an EMBL/GenBank/DDBJ whole genome shotgun (WGS) entry which is preliminary data.</text>
</comment>
<protein>
    <submittedName>
        <fullName evidence="8">Ribosome biogenesis protein TSR3</fullName>
    </submittedName>
</protein>
<organism evidence="8 9">
    <name type="scientific">Tanacetum coccineum</name>
    <dbReference type="NCBI Taxonomy" id="301880"/>
    <lineage>
        <taxon>Eukaryota</taxon>
        <taxon>Viridiplantae</taxon>
        <taxon>Streptophyta</taxon>
        <taxon>Embryophyta</taxon>
        <taxon>Tracheophyta</taxon>
        <taxon>Spermatophyta</taxon>
        <taxon>Magnoliopsida</taxon>
        <taxon>eudicotyledons</taxon>
        <taxon>Gunneridae</taxon>
        <taxon>Pentapetalae</taxon>
        <taxon>asterids</taxon>
        <taxon>campanulids</taxon>
        <taxon>Asterales</taxon>
        <taxon>Asteraceae</taxon>
        <taxon>Asteroideae</taxon>
        <taxon>Anthemideae</taxon>
        <taxon>Anthemidinae</taxon>
        <taxon>Tanacetum</taxon>
    </lineage>
</organism>
<name>A0ABQ4Z6D6_9ASTR</name>
<dbReference type="Proteomes" id="UP001151760">
    <property type="component" value="Unassembled WGS sequence"/>
</dbReference>
<sequence length="201" mass="21682">MADHAWRVLTAGSEASVSPDLRYAVPPSQSRIISTTRGDAAISQRPCAVGDHHRSRITLITPGLTYPKALMQELRVGNGFGGIALSPVGQQCISREDSDLITRKGLAVVDCSWARLDNVPITKLRCPAPRLWSIFNIHMCSNGRWGKSAGNGSDTGVATMPKSNKKNGDGDGDDVEKNKLMENSMCDYDSSISMCLMENSA</sequence>
<proteinExistence type="predicted"/>
<reference evidence="8" key="2">
    <citation type="submission" date="2022-01" db="EMBL/GenBank/DDBJ databases">
        <authorList>
            <person name="Yamashiro T."/>
            <person name="Shiraishi A."/>
            <person name="Satake H."/>
            <person name="Nakayama K."/>
        </authorList>
    </citation>
    <scope>NUCLEOTIDE SEQUENCE</scope>
</reference>
<dbReference type="InterPro" id="IPR007177">
    <property type="entry name" value="Tsr3_C"/>
</dbReference>
<evidence type="ECO:0000256" key="5">
    <source>
        <dbReference type="ARBA" id="ARBA00022691"/>
    </source>
</evidence>
<dbReference type="PANTHER" id="PTHR20426">
    <property type="entry name" value="RIBOSOME BIOGENESIS PROTEIN TSR3 HOMOLOG"/>
    <property type="match status" value="1"/>
</dbReference>
<evidence type="ECO:0000313" key="9">
    <source>
        <dbReference type="Proteomes" id="UP001151760"/>
    </source>
</evidence>
<evidence type="ECO:0000259" key="7">
    <source>
        <dbReference type="Pfam" id="PF04034"/>
    </source>
</evidence>
<keyword evidence="1" id="KW-0963">Cytoplasm</keyword>
<feature type="region of interest" description="Disordered" evidence="6">
    <location>
        <begin position="151"/>
        <end position="176"/>
    </location>
</feature>
<keyword evidence="2" id="KW-0690">Ribosome biogenesis</keyword>
<evidence type="ECO:0000256" key="1">
    <source>
        <dbReference type="ARBA" id="ARBA00022490"/>
    </source>
</evidence>
<gene>
    <name evidence="8" type="ORF">Tco_0752221</name>
</gene>
<keyword evidence="4" id="KW-0808">Transferase</keyword>
<accession>A0ABQ4Z6D6</accession>
<dbReference type="InterPro" id="IPR022968">
    <property type="entry name" value="Tsr3-like"/>
</dbReference>
<keyword evidence="9" id="KW-1185">Reference proteome</keyword>
<keyword evidence="3" id="KW-0698">rRNA processing</keyword>
<feature type="domain" description="16S/18S rRNA aminocarboxypropyltransferase Tsr3 C-terminal" evidence="7">
    <location>
        <begin position="83"/>
        <end position="131"/>
    </location>
</feature>